<evidence type="ECO:0000256" key="7">
    <source>
        <dbReference type="ARBA" id="ARBA00047899"/>
    </source>
</evidence>
<dbReference type="GO" id="GO:0016301">
    <property type="term" value="F:kinase activity"/>
    <property type="evidence" value="ECO:0007669"/>
    <property type="project" value="UniProtKB-KW"/>
</dbReference>
<feature type="domain" description="Protein kinase" evidence="10">
    <location>
        <begin position="277"/>
        <end position="560"/>
    </location>
</feature>
<gene>
    <name evidence="12" type="ORF">ACFFUV_18990</name>
</gene>
<dbReference type="PROSITE" id="PS51746">
    <property type="entry name" value="PPM_2"/>
    <property type="match status" value="1"/>
</dbReference>
<evidence type="ECO:0000256" key="3">
    <source>
        <dbReference type="ARBA" id="ARBA00022679"/>
    </source>
</evidence>
<dbReference type="Gene3D" id="1.10.510.10">
    <property type="entry name" value="Transferase(Phosphotransferase) domain 1"/>
    <property type="match status" value="1"/>
</dbReference>
<comment type="catalytic activity">
    <reaction evidence="8">
        <text>L-seryl-[protein] + ATP = O-phospho-L-seryl-[protein] + ADP + H(+)</text>
        <dbReference type="Rhea" id="RHEA:17989"/>
        <dbReference type="Rhea" id="RHEA-COMP:9863"/>
        <dbReference type="Rhea" id="RHEA-COMP:11604"/>
        <dbReference type="ChEBI" id="CHEBI:15378"/>
        <dbReference type="ChEBI" id="CHEBI:29999"/>
        <dbReference type="ChEBI" id="CHEBI:30616"/>
        <dbReference type="ChEBI" id="CHEBI:83421"/>
        <dbReference type="ChEBI" id="CHEBI:456216"/>
        <dbReference type="EC" id="2.7.11.1"/>
    </reaction>
</comment>
<organism evidence="12 13">
    <name type="scientific">Vibrio olivae</name>
    <dbReference type="NCBI Taxonomy" id="1243002"/>
    <lineage>
        <taxon>Bacteria</taxon>
        <taxon>Pseudomonadati</taxon>
        <taxon>Pseudomonadota</taxon>
        <taxon>Gammaproteobacteria</taxon>
        <taxon>Vibrionales</taxon>
        <taxon>Vibrionaceae</taxon>
        <taxon>Vibrio</taxon>
    </lineage>
</organism>
<dbReference type="InterPro" id="IPR008271">
    <property type="entry name" value="Ser/Thr_kinase_AS"/>
</dbReference>
<keyword evidence="4" id="KW-0547">Nucleotide-binding</keyword>
<dbReference type="Gene3D" id="3.60.40.10">
    <property type="entry name" value="PPM-type phosphatase domain"/>
    <property type="match status" value="1"/>
</dbReference>
<evidence type="ECO:0000313" key="12">
    <source>
        <dbReference type="EMBL" id="MFB9137062.1"/>
    </source>
</evidence>
<dbReference type="EC" id="2.7.11.1" evidence="1"/>
<dbReference type="CDD" id="cd14014">
    <property type="entry name" value="STKc_PknB_like"/>
    <property type="match status" value="1"/>
</dbReference>
<keyword evidence="3" id="KW-0808">Transferase</keyword>
<keyword evidence="9" id="KW-0812">Transmembrane</keyword>
<dbReference type="Pfam" id="PF13672">
    <property type="entry name" value="PP2C_2"/>
    <property type="match status" value="1"/>
</dbReference>
<keyword evidence="5 12" id="KW-0418">Kinase</keyword>
<dbReference type="InterPro" id="IPR001932">
    <property type="entry name" value="PPM-type_phosphatase-like_dom"/>
</dbReference>
<sequence>MPFRIQKQSRLTIAHTGQSLKGERNQNQDAILVKVPEQQETLTHKGIVACIADGVSCSEHSQKASHTAVVQFINDYYATPNSWSTKHAASQILTSLNHWLYAQGTKNGLSHNALVTTFSCIILKSNTAHLFHVGDTRIHLLRKGKFRQLTTDHQRINFGKNAYLTRALGMDRNVEVDYQTLSLQKGDRFLLTSDGVHDFIDVSTLSQFANPSLNISHGDRCLAICHQALKNGSQDNVSCLLLDVIHLPPHSALEHQERILARIIPPAMKVGNQIDNLRIDNVLYEGTRSHVYLVREQNTGKKMILKAPSLQYSEDREYLTHFSNEGWIGTQINSDRVMKVYPTPSESKFIYQLYEYIEGSTLRQWMYDHPNPDLQSVRVIIDSLIKALRVFQRADMVHRDIKPENVMITHSGEIKIIDFGAVQAAGLEELQPKSVNEIPLGAVNYTAPEYIQTGNATTSSDLFSVAVICYEMLTGQLPYRQVIGQNLQSARHTKWQYRPVNQFRSDIPHWIDLTLRKATHYLPQRRYPALSEFVADLYTPNQSLQYEAKKSPLIQRHPMLFWKFTTLLITVIAVLELMYIVNTL</sequence>
<dbReference type="SMART" id="SM00331">
    <property type="entry name" value="PP2C_SIG"/>
    <property type="match status" value="1"/>
</dbReference>
<dbReference type="SMART" id="SM00332">
    <property type="entry name" value="PP2Cc"/>
    <property type="match status" value="1"/>
</dbReference>
<dbReference type="Gene3D" id="3.30.200.20">
    <property type="entry name" value="Phosphorylase Kinase, domain 1"/>
    <property type="match status" value="1"/>
</dbReference>
<dbReference type="PROSITE" id="PS00108">
    <property type="entry name" value="PROTEIN_KINASE_ST"/>
    <property type="match status" value="1"/>
</dbReference>
<dbReference type="SMART" id="SM00220">
    <property type="entry name" value="S_TKc"/>
    <property type="match status" value="1"/>
</dbReference>
<comment type="catalytic activity">
    <reaction evidence="7">
        <text>L-threonyl-[protein] + ATP = O-phospho-L-threonyl-[protein] + ADP + H(+)</text>
        <dbReference type="Rhea" id="RHEA:46608"/>
        <dbReference type="Rhea" id="RHEA-COMP:11060"/>
        <dbReference type="Rhea" id="RHEA-COMP:11605"/>
        <dbReference type="ChEBI" id="CHEBI:15378"/>
        <dbReference type="ChEBI" id="CHEBI:30013"/>
        <dbReference type="ChEBI" id="CHEBI:30616"/>
        <dbReference type="ChEBI" id="CHEBI:61977"/>
        <dbReference type="ChEBI" id="CHEBI:456216"/>
        <dbReference type="EC" id="2.7.11.1"/>
    </reaction>
</comment>
<dbReference type="InterPro" id="IPR011009">
    <property type="entry name" value="Kinase-like_dom_sf"/>
</dbReference>
<comment type="caution">
    <text evidence="12">The sequence shown here is derived from an EMBL/GenBank/DDBJ whole genome shotgun (WGS) entry which is preliminary data.</text>
</comment>
<evidence type="ECO:0000256" key="1">
    <source>
        <dbReference type="ARBA" id="ARBA00012513"/>
    </source>
</evidence>
<keyword evidence="9" id="KW-0472">Membrane</keyword>
<name>A0ABV5HS23_9VIBR</name>
<keyword evidence="9" id="KW-1133">Transmembrane helix</keyword>
<dbReference type="PROSITE" id="PS50011">
    <property type="entry name" value="PROTEIN_KINASE_DOM"/>
    <property type="match status" value="1"/>
</dbReference>
<dbReference type="InterPro" id="IPR036457">
    <property type="entry name" value="PPM-type-like_dom_sf"/>
</dbReference>
<proteinExistence type="predicted"/>
<dbReference type="RefSeq" id="WP_390195948.1">
    <property type="nucleotide sequence ID" value="NZ_JBHMEP010000008.1"/>
</dbReference>
<keyword evidence="13" id="KW-1185">Reference proteome</keyword>
<dbReference type="CDD" id="cd00143">
    <property type="entry name" value="PP2Cc"/>
    <property type="match status" value="1"/>
</dbReference>
<dbReference type="PANTHER" id="PTHR24356">
    <property type="entry name" value="SERINE/THREONINE-PROTEIN KINASE"/>
    <property type="match status" value="1"/>
</dbReference>
<keyword evidence="6" id="KW-0067">ATP-binding</keyword>
<evidence type="ECO:0000256" key="4">
    <source>
        <dbReference type="ARBA" id="ARBA00022741"/>
    </source>
</evidence>
<accession>A0ABV5HS23</accession>
<dbReference type="InterPro" id="IPR050236">
    <property type="entry name" value="Ser_Thr_kinase_AGC"/>
</dbReference>
<evidence type="ECO:0000256" key="5">
    <source>
        <dbReference type="ARBA" id="ARBA00022777"/>
    </source>
</evidence>
<dbReference type="EMBL" id="JBHMEP010000008">
    <property type="protein sequence ID" value="MFB9137062.1"/>
    <property type="molecule type" value="Genomic_DNA"/>
</dbReference>
<evidence type="ECO:0000256" key="6">
    <source>
        <dbReference type="ARBA" id="ARBA00022840"/>
    </source>
</evidence>
<keyword evidence="2" id="KW-0723">Serine/threonine-protein kinase</keyword>
<evidence type="ECO:0000256" key="8">
    <source>
        <dbReference type="ARBA" id="ARBA00048679"/>
    </source>
</evidence>
<dbReference type="InterPro" id="IPR000719">
    <property type="entry name" value="Prot_kinase_dom"/>
</dbReference>
<evidence type="ECO:0000259" key="11">
    <source>
        <dbReference type="PROSITE" id="PS51746"/>
    </source>
</evidence>
<dbReference type="SUPFAM" id="SSF81606">
    <property type="entry name" value="PP2C-like"/>
    <property type="match status" value="1"/>
</dbReference>
<evidence type="ECO:0000259" key="10">
    <source>
        <dbReference type="PROSITE" id="PS50011"/>
    </source>
</evidence>
<dbReference type="SUPFAM" id="SSF56112">
    <property type="entry name" value="Protein kinase-like (PK-like)"/>
    <property type="match status" value="1"/>
</dbReference>
<feature type="domain" description="PPM-type phosphatase" evidence="11">
    <location>
        <begin position="12"/>
        <end position="244"/>
    </location>
</feature>
<evidence type="ECO:0000256" key="2">
    <source>
        <dbReference type="ARBA" id="ARBA00022527"/>
    </source>
</evidence>
<evidence type="ECO:0000256" key="9">
    <source>
        <dbReference type="SAM" id="Phobius"/>
    </source>
</evidence>
<dbReference type="Proteomes" id="UP001589645">
    <property type="component" value="Unassembled WGS sequence"/>
</dbReference>
<evidence type="ECO:0000313" key="13">
    <source>
        <dbReference type="Proteomes" id="UP001589645"/>
    </source>
</evidence>
<feature type="transmembrane region" description="Helical" evidence="9">
    <location>
        <begin position="560"/>
        <end position="581"/>
    </location>
</feature>
<reference evidence="12 13" key="1">
    <citation type="submission" date="2024-09" db="EMBL/GenBank/DDBJ databases">
        <authorList>
            <person name="Sun Q."/>
            <person name="Mori K."/>
        </authorList>
    </citation>
    <scope>NUCLEOTIDE SEQUENCE [LARGE SCALE GENOMIC DNA]</scope>
    <source>
        <strain evidence="12 13">CECT 8064</strain>
    </source>
</reference>
<protein>
    <recommendedName>
        <fullName evidence="1">non-specific serine/threonine protein kinase</fullName>
        <ecNumber evidence="1">2.7.11.1</ecNumber>
    </recommendedName>
</protein>
<dbReference type="Pfam" id="PF00069">
    <property type="entry name" value="Pkinase"/>
    <property type="match status" value="1"/>
</dbReference>